<dbReference type="SUPFAM" id="SSF159127">
    <property type="entry name" value="HupF/HypC-like"/>
    <property type="match status" value="1"/>
</dbReference>
<dbReference type="GO" id="GO:1902670">
    <property type="term" value="F:carbon dioxide binding"/>
    <property type="evidence" value="ECO:0007669"/>
    <property type="project" value="TreeGrafter"/>
</dbReference>
<dbReference type="RefSeq" id="WP_085209992.1">
    <property type="nucleotide sequence ID" value="NZ_FXAM01000001.1"/>
</dbReference>
<dbReference type="PANTHER" id="PTHR35177">
    <property type="entry name" value="HYDROGENASE MATURATION FACTOR HYBG"/>
    <property type="match status" value="1"/>
</dbReference>
<dbReference type="OrthoDB" id="9806017at2"/>
<protein>
    <submittedName>
        <fullName evidence="2">Hydrogenase expression/formation protein HypC</fullName>
    </submittedName>
</protein>
<proteinExistence type="inferred from homology"/>
<dbReference type="GO" id="GO:0051604">
    <property type="term" value="P:protein maturation"/>
    <property type="evidence" value="ECO:0007669"/>
    <property type="project" value="TreeGrafter"/>
</dbReference>
<dbReference type="Gene3D" id="2.30.30.140">
    <property type="match status" value="1"/>
</dbReference>
<gene>
    <name evidence="2" type="ORF">SAMN02949497_0705</name>
</gene>
<name>A0A1Y6CZ19_9GAMM</name>
<dbReference type="Pfam" id="PF01455">
    <property type="entry name" value="HupF_HypC"/>
    <property type="match status" value="1"/>
</dbReference>
<dbReference type="PROSITE" id="PS01097">
    <property type="entry name" value="HUPF_HYPC"/>
    <property type="match status" value="1"/>
</dbReference>
<dbReference type="Proteomes" id="UP000192923">
    <property type="component" value="Unassembled WGS sequence"/>
</dbReference>
<evidence type="ECO:0000256" key="1">
    <source>
        <dbReference type="ARBA" id="ARBA00006018"/>
    </source>
</evidence>
<keyword evidence="3" id="KW-1185">Reference proteome</keyword>
<dbReference type="STRING" id="1760988.SAMN02949497_0705"/>
<dbReference type="GO" id="GO:0005506">
    <property type="term" value="F:iron ion binding"/>
    <property type="evidence" value="ECO:0007669"/>
    <property type="project" value="TreeGrafter"/>
</dbReference>
<sequence>MCLAIPGQILSLPASPEQPGRVNFGGIVKETSLAFVPEAQVGDYVIVHAGFAISRLDEAEAAEALAEFAALAALHADEADTP</sequence>
<accession>A0A1Y6CZ19</accession>
<dbReference type="PRINTS" id="PR00445">
    <property type="entry name" value="HUPFHYPC"/>
</dbReference>
<comment type="similarity">
    <text evidence="1">Belongs to the HupF/HypC family.</text>
</comment>
<organism evidence="2 3">
    <name type="scientific">Methylomagnum ishizawai</name>
    <dbReference type="NCBI Taxonomy" id="1760988"/>
    <lineage>
        <taxon>Bacteria</taxon>
        <taxon>Pseudomonadati</taxon>
        <taxon>Pseudomonadota</taxon>
        <taxon>Gammaproteobacteria</taxon>
        <taxon>Methylococcales</taxon>
        <taxon>Methylococcaceae</taxon>
        <taxon>Methylomagnum</taxon>
    </lineage>
</organism>
<reference evidence="2 3" key="1">
    <citation type="submission" date="2016-12" db="EMBL/GenBank/DDBJ databases">
        <authorList>
            <person name="Song W.-J."/>
            <person name="Kurnit D.M."/>
        </authorList>
    </citation>
    <scope>NUCLEOTIDE SEQUENCE [LARGE SCALE GENOMIC DNA]</scope>
    <source>
        <strain evidence="2 3">175</strain>
    </source>
</reference>
<evidence type="ECO:0000313" key="2">
    <source>
        <dbReference type="EMBL" id="SMF93424.1"/>
    </source>
</evidence>
<dbReference type="NCBIfam" id="TIGR00074">
    <property type="entry name" value="hypC_hupF"/>
    <property type="match status" value="1"/>
</dbReference>
<evidence type="ECO:0000313" key="3">
    <source>
        <dbReference type="Proteomes" id="UP000192923"/>
    </source>
</evidence>
<dbReference type="PANTHER" id="PTHR35177:SF2">
    <property type="entry name" value="HYDROGENASE MATURATION FACTOR HYBG"/>
    <property type="match status" value="1"/>
</dbReference>
<dbReference type="AlphaFoldDB" id="A0A1Y6CZ19"/>
<dbReference type="EMBL" id="FXAM01000001">
    <property type="protein sequence ID" value="SMF93424.1"/>
    <property type="molecule type" value="Genomic_DNA"/>
</dbReference>
<dbReference type="InterPro" id="IPR001109">
    <property type="entry name" value="Hydrogenase_HupF/HypC"/>
</dbReference>
<dbReference type="InterPro" id="IPR019812">
    <property type="entry name" value="Hydgase_assmbl_chp_CS"/>
</dbReference>